<evidence type="ECO:0000313" key="2">
    <source>
        <dbReference type="Proteomes" id="UP000725649"/>
    </source>
</evidence>
<name>A0A928HG52_9BACT</name>
<accession>A0A928HG52</accession>
<comment type="caution">
    <text evidence="1">The sequence shown here is derived from an EMBL/GenBank/DDBJ whole genome shotgun (WGS) entry which is preliminary data.</text>
</comment>
<dbReference type="AlphaFoldDB" id="A0A928HG52"/>
<proteinExistence type="predicted"/>
<evidence type="ECO:0000313" key="1">
    <source>
        <dbReference type="EMBL" id="MBE6421361.1"/>
    </source>
</evidence>
<dbReference type="Proteomes" id="UP000725649">
    <property type="component" value="Unassembled WGS sequence"/>
</dbReference>
<protein>
    <submittedName>
        <fullName evidence="1">Uncharacterized protein</fullName>
    </submittedName>
</protein>
<sequence>MPEKITRGEVRQKLELLLRLNPMNFTKEVIYAHLAPVVSALAQDLGKTQKNKRSSEEREHENK</sequence>
<reference evidence="1" key="1">
    <citation type="submission" date="2019-04" db="EMBL/GenBank/DDBJ databases">
        <title>Evolution of Biomass-Degrading Anaerobic Consortia Revealed by Metagenomics.</title>
        <authorList>
            <person name="Peng X."/>
        </authorList>
    </citation>
    <scope>NUCLEOTIDE SEQUENCE</scope>
    <source>
        <strain evidence="1">SIG66</strain>
    </source>
</reference>
<gene>
    <name evidence="1" type="ORF">E7027_04430</name>
</gene>
<organism evidence="1 2">
    <name type="scientific">Candidatus Avelusimicrobium gallicola</name>
    <dbReference type="NCBI Taxonomy" id="2562704"/>
    <lineage>
        <taxon>Bacteria</taxon>
        <taxon>Pseudomonadati</taxon>
        <taxon>Elusimicrobiota</taxon>
        <taxon>Elusimicrobia</taxon>
        <taxon>Elusimicrobiales</taxon>
        <taxon>Elusimicrobiaceae</taxon>
        <taxon>Candidatus Avelusimicrobium</taxon>
    </lineage>
</organism>
<dbReference type="EMBL" id="SUVG01000004">
    <property type="protein sequence ID" value="MBE6421361.1"/>
    <property type="molecule type" value="Genomic_DNA"/>
</dbReference>